<evidence type="ECO:0000256" key="5">
    <source>
        <dbReference type="ARBA" id="ARBA00023040"/>
    </source>
</evidence>
<dbReference type="EMBL" id="JAVRJZ010000020">
    <property type="protein sequence ID" value="KAK2705634.1"/>
    <property type="molecule type" value="Genomic_DNA"/>
</dbReference>
<evidence type="ECO:0000256" key="10">
    <source>
        <dbReference type="SAM" id="Phobius"/>
    </source>
</evidence>
<dbReference type="InterPro" id="IPR000611">
    <property type="entry name" value="NPY_rcpt"/>
</dbReference>
<keyword evidence="13" id="KW-1185">Reference proteome</keyword>
<dbReference type="AlphaFoldDB" id="A0AA88H8N1"/>
<evidence type="ECO:0000256" key="9">
    <source>
        <dbReference type="RuleBase" id="RU000688"/>
    </source>
</evidence>
<feature type="transmembrane region" description="Helical" evidence="10">
    <location>
        <begin position="365"/>
        <end position="382"/>
    </location>
</feature>
<protein>
    <recommendedName>
        <fullName evidence="11">G-protein coupled receptors family 1 profile domain-containing protein</fullName>
    </recommendedName>
</protein>
<dbReference type="PANTHER" id="PTHR24235:SF29">
    <property type="entry name" value="GH23382P"/>
    <property type="match status" value="1"/>
</dbReference>
<feature type="transmembrane region" description="Helical" evidence="10">
    <location>
        <begin position="310"/>
        <end position="331"/>
    </location>
</feature>
<name>A0AA88H8N1_ARTSF</name>
<feature type="transmembrane region" description="Helical" evidence="10">
    <location>
        <begin position="564"/>
        <end position="592"/>
    </location>
</feature>
<feature type="transmembrane region" description="Helical" evidence="10">
    <location>
        <begin position="232"/>
        <end position="250"/>
    </location>
</feature>
<evidence type="ECO:0000256" key="8">
    <source>
        <dbReference type="ARBA" id="ARBA00023224"/>
    </source>
</evidence>
<feature type="transmembrane region" description="Helical" evidence="10">
    <location>
        <begin position="150"/>
        <end position="175"/>
    </location>
</feature>
<organism evidence="12 13">
    <name type="scientific">Artemia franciscana</name>
    <name type="common">Brine shrimp</name>
    <name type="synonym">Artemia sanfranciscana</name>
    <dbReference type="NCBI Taxonomy" id="6661"/>
    <lineage>
        <taxon>Eukaryota</taxon>
        <taxon>Metazoa</taxon>
        <taxon>Ecdysozoa</taxon>
        <taxon>Arthropoda</taxon>
        <taxon>Crustacea</taxon>
        <taxon>Branchiopoda</taxon>
        <taxon>Anostraca</taxon>
        <taxon>Artemiidae</taxon>
        <taxon>Artemia</taxon>
    </lineage>
</organism>
<comment type="subcellular location">
    <subcellularLocation>
        <location evidence="1">Membrane</location>
        <topology evidence="1">Multi-pass membrane protein</topology>
    </subcellularLocation>
</comment>
<dbReference type="Proteomes" id="UP001187531">
    <property type="component" value="Unassembled WGS sequence"/>
</dbReference>
<evidence type="ECO:0000256" key="1">
    <source>
        <dbReference type="ARBA" id="ARBA00004141"/>
    </source>
</evidence>
<evidence type="ECO:0000256" key="4">
    <source>
        <dbReference type="ARBA" id="ARBA00022989"/>
    </source>
</evidence>
<dbReference type="PRINTS" id="PR01012">
    <property type="entry name" value="NRPEPTIDEYR"/>
</dbReference>
<feature type="transmembrane region" description="Helical" evidence="10">
    <location>
        <begin position="818"/>
        <end position="841"/>
    </location>
</feature>
<feature type="transmembrane region" description="Helical" evidence="10">
    <location>
        <begin position="402"/>
        <end position="425"/>
    </location>
</feature>
<evidence type="ECO:0000256" key="2">
    <source>
        <dbReference type="ARBA" id="ARBA00010663"/>
    </source>
</evidence>
<feature type="transmembrane region" description="Helical" evidence="10">
    <location>
        <begin position="781"/>
        <end position="798"/>
    </location>
</feature>
<feature type="transmembrane region" description="Helical" evidence="10">
    <location>
        <begin position="726"/>
        <end position="747"/>
    </location>
</feature>
<evidence type="ECO:0000256" key="7">
    <source>
        <dbReference type="ARBA" id="ARBA00023170"/>
    </source>
</evidence>
<feature type="domain" description="G-protein coupled receptors family 1 profile" evidence="11">
    <location>
        <begin position="167"/>
        <end position="422"/>
    </location>
</feature>
<keyword evidence="8 9" id="KW-0807">Transducer</keyword>
<feature type="transmembrane region" description="Helical" evidence="10">
    <location>
        <begin position="604"/>
        <end position="628"/>
    </location>
</feature>
<dbReference type="Pfam" id="PF00001">
    <property type="entry name" value="7tm_1"/>
    <property type="match status" value="2"/>
</dbReference>
<keyword evidence="3 9" id="KW-0812">Transmembrane</keyword>
<dbReference type="GO" id="GO:0042923">
    <property type="term" value="F:neuropeptide binding"/>
    <property type="evidence" value="ECO:0007669"/>
    <property type="project" value="TreeGrafter"/>
</dbReference>
<dbReference type="PROSITE" id="PS00237">
    <property type="entry name" value="G_PROTEIN_RECEP_F1_1"/>
    <property type="match status" value="2"/>
</dbReference>
<dbReference type="CDD" id="cd15203">
    <property type="entry name" value="7tmA_NPYR-like"/>
    <property type="match status" value="2"/>
</dbReference>
<feature type="transmembrane region" description="Helical" evidence="10">
    <location>
        <begin position="681"/>
        <end position="701"/>
    </location>
</feature>
<dbReference type="SMART" id="SM01381">
    <property type="entry name" value="7TM_GPCR_Srsx"/>
    <property type="match status" value="1"/>
</dbReference>
<keyword evidence="7 9" id="KW-0675">Receptor</keyword>
<dbReference type="PANTHER" id="PTHR24235">
    <property type="entry name" value="NEUROPEPTIDE Y RECEPTOR"/>
    <property type="match status" value="1"/>
</dbReference>
<dbReference type="SUPFAM" id="SSF81321">
    <property type="entry name" value="Family A G protein-coupled receptor-like"/>
    <property type="match status" value="2"/>
</dbReference>
<dbReference type="GO" id="GO:0005886">
    <property type="term" value="C:plasma membrane"/>
    <property type="evidence" value="ECO:0007669"/>
    <property type="project" value="TreeGrafter"/>
</dbReference>
<keyword evidence="5 9" id="KW-0297">G-protein coupled receptor</keyword>
<gene>
    <name evidence="12" type="ORF">QYM36_015872</name>
</gene>
<feature type="domain" description="G-protein coupled receptors family 1 profile" evidence="11">
    <location>
        <begin position="583"/>
        <end position="838"/>
    </location>
</feature>
<comment type="caution">
    <text evidence="12">The sequence shown here is derived from an EMBL/GenBank/DDBJ whole genome shotgun (WGS) entry which is preliminary data.</text>
</comment>
<comment type="similarity">
    <text evidence="2 9">Belongs to the G-protein coupled receptor 1 family.</text>
</comment>
<dbReference type="GO" id="GO:0004983">
    <property type="term" value="F:neuropeptide Y receptor activity"/>
    <property type="evidence" value="ECO:0007669"/>
    <property type="project" value="InterPro"/>
</dbReference>
<reference evidence="12" key="1">
    <citation type="submission" date="2023-07" db="EMBL/GenBank/DDBJ databases">
        <title>Chromosome-level genome assembly of Artemia franciscana.</title>
        <authorList>
            <person name="Jo E."/>
        </authorList>
    </citation>
    <scope>NUCLEOTIDE SEQUENCE</scope>
    <source>
        <tissue evidence="12">Whole body</tissue>
    </source>
</reference>
<evidence type="ECO:0000256" key="6">
    <source>
        <dbReference type="ARBA" id="ARBA00023136"/>
    </source>
</evidence>
<dbReference type="GO" id="GO:0043005">
    <property type="term" value="C:neuron projection"/>
    <property type="evidence" value="ECO:0007669"/>
    <property type="project" value="TreeGrafter"/>
</dbReference>
<evidence type="ECO:0000259" key="11">
    <source>
        <dbReference type="PROSITE" id="PS50262"/>
    </source>
</evidence>
<dbReference type="InterPro" id="IPR000276">
    <property type="entry name" value="GPCR_Rhodpsn"/>
</dbReference>
<sequence length="942" mass="109009">MGNSEVSVLDVKSWLISDIYNVVSILEVNPFDAPLILLELMFVQRRSIIIFPHFDAESLDRYSEFSQSKETKCSREGIYSQGTQSYGRPQGHHNVRSEGFENNFTEDYDYAATDNYTSEEYYTYFNNTLLEAMDCPLKQNKTVLKHPIPLVVFTTLYIVIFIIGLLGNVVICYIVGRNKAMQTVTNFFIANLALSDILLCVLGIPFTPIYSFMANWVFGKMLCHLVSYAQGVSVYVSALTLTSIAVDRYFVILYPFRPRMRLTTCLLIIAFIWIFALSLTLPYGYHMTLYETNETIACGELWDEPEPRKWFGVITSTLQFIVPFFVTTYAYTRVCIRLQSRAKAKPGMKSIRSEEIERQRKRRTNRMLIAMVIIFGASWLPINMVNLYNDLFPIECEAYHEILFFVVHWIAMSSVCYNVFLYAWLNDSFRKEFKLILLWNKSNIMEKNRNRSNKNKQDSLQSVHISPENEHIKDGSLRTVHTYVTPLDGEPLEPEDLLGNVVAEFKGHHNVRSEGFENNFTEDYDYAATDNYTSEEYYTYFNNTLLEAMDCPLKQNKTVLKHPIPLVVFTTLYIVIFIIGLLGNVVICYIVGRNKAMQTVTNFFIANLALSDILLCVLGIPFTPIYSFMANWVFGKMLCHLVSYAQGVGVYVSALTLTSIAVDRYFVILYPFRPRMRLTTCLLIIAFIWIFALSLTLPYGYHMTLYETNETIACGELWDEPEPRKWFGVITSTLQFIVPFFVTTYAYTRVCIRLQSRAKAKPGMKSIRSEEIERQRKRRTNRMLIAMVIIFGASWLPINLVNLYNDLFPIECEAYHEILFFVVHWIAMSSVCYNVFLYAWLNDSFRKEFKLILLWNKSNIMEKNRNRSNKNKQDSLQSVHISPENEHIKDGSLRTVHTYVTPLDGEPLEPEDLLGNVVAEFKVSTEAIEFKPSSETNNKHDV</sequence>
<dbReference type="PRINTS" id="PR00237">
    <property type="entry name" value="GPCRRHODOPSN"/>
</dbReference>
<evidence type="ECO:0000256" key="3">
    <source>
        <dbReference type="ARBA" id="ARBA00022692"/>
    </source>
</evidence>
<evidence type="ECO:0000313" key="13">
    <source>
        <dbReference type="Proteomes" id="UP001187531"/>
    </source>
</evidence>
<dbReference type="PROSITE" id="PS50262">
    <property type="entry name" value="G_PROTEIN_RECEP_F1_2"/>
    <property type="match status" value="2"/>
</dbReference>
<feature type="transmembrane region" description="Helical" evidence="10">
    <location>
        <begin position="262"/>
        <end position="285"/>
    </location>
</feature>
<dbReference type="Gene3D" id="1.20.1070.10">
    <property type="entry name" value="Rhodopsin 7-helix transmembrane proteins"/>
    <property type="match status" value="2"/>
</dbReference>
<evidence type="ECO:0000313" key="12">
    <source>
        <dbReference type="EMBL" id="KAK2705634.1"/>
    </source>
</evidence>
<keyword evidence="6 10" id="KW-0472">Membrane</keyword>
<accession>A0AA88H8N1</accession>
<dbReference type="InterPro" id="IPR017452">
    <property type="entry name" value="GPCR_Rhodpsn_7TM"/>
</dbReference>
<keyword evidence="4 10" id="KW-1133">Transmembrane helix</keyword>
<feature type="transmembrane region" description="Helical" evidence="10">
    <location>
        <begin position="187"/>
        <end position="212"/>
    </location>
</feature>
<proteinExistence type="inferred from homology"/>